<protein>
    <submittedName>
        <fullName evidence="5">Cyclic di-GMP phosphodiesterase Gmr</fullName>
        <ecNumber evidence="5">3.1.4.52</ecNumber>
    </submittedName>
</protein>
<feature type="domain" description="EAL" evidence="3">
    <location>
        <begin position="381"/>
        <end position="643"/>
    </location>
</feature>
<evidence type="ECO:0000256" key="2">
    <source>
        <dbReference type="SAM" id="Phobius"/>
    </source>
</evidence>
<dbReference type="Gene3D" id="3.20.20.450">
    <property type="entry name" value="EAL domain"/>
    <property type="match status" value="1"/>
</dbReference>
<dbReference type="InterPro" id="IPR029787">
    <property type="entry name" value="Nucleotide_cyclase"/>
</dbReference>
<feature type="domain" description="GGDEF" evidence="4">
    <location>
        <begin position="228"/>
        <end position="372"/>
    </location>
</feature>
<feature type="region of interest" description="Disordered" evidence="1">
    <location>
        <begin position="647"/>
        <end position="670"/>
    </location>
</feature>
<dbReference type="Pfam" id="PF17152">
    <property type="entry name" value="CHASE8"/>
    <property type="match status" value="1"/>
</dbReference>
<keyword evidence="2" id="KW-0472">Membrane</keyword>
<dbReference type="PANTHER" id="PTHR44757:SF2">
    <property type="entry name" value="BIOFILM ARCHITECTURE MAINTENANCE PROTEIN MBAA"/>
    <property type="match status" value="1"/>
</dbReference>
<evidence type="ECO:0000259" key="4">
    <source>
        <dbReference type="PROSITE" id="PS50887"/>
    </source>
</evidence>
<keyword evidence="2" id="KW-0812">Transmembrane</keyword>
<keyword evidence="2" id="KW-1133">Transmembrane helix</keyword>
<dbReference type="Pfam" id="PF00563">
    <property type="entry name" value="EAL"/>
    <property type="match status" value="1"/>
</dbReference>
<dbReference type="SMART" id="SM00052">
    <property type="entry name" value="EAL"/>
    <property type="match status" value="1"/>
</dbReference>
<sequence>MSEALTTSRPRLGHSVVRANMAGAGAALTIAGFLLIVFQFIALHAALVRDVHVQARIIGANSVAALLFNDRRAAEETLAALEASPSLRAAGIFSALRKPLALYQHGNAAPVAAPDAAMLRESDVSTLTTLQVVEPVESERRVIGYVVIRSSLAELYMQLLGYAVLTVSVGIGAMGLAYLVIARMRRAVLQAEAHLDYLAHIDSVTELPNRHAFNERLHVSLKRAGQVGAVGLLLLDLDNFKVVNDTLGHNNGDRLLRQVARRLNDVIEQANLRAVLCRIGGDEFAVIAELSGRAQITQADAAALADGLAKRVLAALAAPFALDLHQIYVTASVGVSLYPHDARDVQVLTRNADTAMYHAKNHGKNAAASFTSEMDQQARRRLRVEADLRRALDRDELLLAYQPQLRLRTDGAHDAAIAASNVHGVEALVRWRHPEIGVIGPGEFIAVAEETGLIVPLGMWVLRTACAQVARWMREDGVTLRVSVNLSARQTRDPSLVQSVMDVLRDTGLPPHLLELEITESVLMEDIETNITLLESLHAAGISLSIDDFGTGYSSLAYLQRFPIQKLKIDRSFVQRMPGDGEAIASAVIAMAHSLNMQVVAEGVEGADQLALLRRAGCDLGQGYLFSRPLDAPSLIAWVRRLGNEAQDSSRAEPQDGGVPLGALPSSLAG</sequence>
<organism evidence="5 6">
    <name type="scientific">Ralstonia mannitolilytica</name>
    <dbReference type="NCBI Taxonomy" id="105219"/>
    <lineage>
        <taxon>Bacteria</taxon>
        <taxon>Pseudomonadati</taxon>
        <taxon>Pseudomonadota</taxon>
        <taxon>Betaproteobacteria</taxon>
        <taxon>Burkholderiales</taxon>
        <taxon>Burkholderiaceae</taxon>
        <taxon>Ralstonia</taxon>
    </lineage>
</organism>
<dbReference type="GeneID" id="34793062"/>
<dbReference type="InterPro" id="IPR033417">
    <property type="entry name" value="CHASE8"/>
</dbReference>
<proteinExistence type="predicted"/>
<dbReference type="InterPro" id="IPR000160">
    <property type="entry name" value="GGDEF_dom"/>
</dbReference>
<dbReference type="PROSITE" id="PS50883">
    <property type="entry name" value="EAL"/>
    <property type="match status" value="1"/>
</dbReference>
<keyword evidence="5" id="KW-0378">Hydrolase</keyword>
<reference evidence="5 6" key="1">
    <citation type="submission" date="2018-06" db="EMBL/GenBank/DDBJ databases">
        <authorList>
            <consortium name="Pathogen Informatics"/>
            <person name="Doyle S."/>
        </authorList>
    </citation>
    <scope>NUCLEOTIDE SEQUENCE [LARGE SCALE GENOMIC DNA]</scope>
    <source>
        <strain evidence="5 6">NCTC10894</strain>
    </source>
</reference>
<dbReference type="InterPro" id="IPR052155">
    <property type="entry name" value="Biofilm_reg_signaling"/>
</dbReference>
<evidence type="ECO:0000313" key="5">
    <source>
        <dbReference type="EMBL" id="SUE35811.1"/>
    </source>
</evidence>
<comment type="caution">
    <text evidence="5">The sequence shown here is derived from an EMBL/GenBank/DDBJ whole genome shotgun (WGS) entry which is preliminary data.</text>
</comment>
<dbReference type="SUPFAM" id="SSF55073">
    <property type="entry name" value="Nucleotide cyclase"/>
    <property type="match status" value="1"/>
</dbReference>
<dbReference type="AlphaFoldDB" id="A0AAJ5D6R1"/>
<dbReference type="CDD" id="cd01949">
    <property type="entry name" value="GGDEF"/>
    <property type="match status" value="1"/>
</dbReference>
<dbReference type="RefSeq" id="WP_045218285.1">
    <property type="nucleotide sequence ID" value="NZ_BAAAEC010000011.1"/>
</dbReference>
<dbReference type="GO" id="GO:0071111">
    <property type="term" value="F:cyclic-guanylate-specific phosphodiesterase activity"/>
    <property type="evidence" value="ECO:0007669"/>
    <property type="project" value="UniProtKB-EC"/>
</dbReference>
<evidence type="ECO:0000259" key="3">
    <source>
        <dbReference type="PROSITE" id="PS50883"/>
    </source>
</evidence>
<dbReference type="InterPro" id="IPR035919">
    <property type="entry name" value="EAL_sf"/>
</dbReference>
<feature type="transmembrane region" description="Helical" evidence="2">
    <location>
        <begin position="159"/>
        <end position="181"/>
    </location>
</feature>
<dbReference type="EC" id="3.1.4.52" evidence="5"/>
<dbReference type="NCBIfam" id="TIGR00254">
    <property type="entry name" value="GGDEF"/>
    <property type="match status" value="1"/>
</dbReference>
<gene>
    <name evidence="5" type="primary">gmr_6</name>
    <name evidence="5" type="ORF">NCTC10894_03827</name>
</gene>
<dbReference type="Pfam" id="PF00990">
    <property type="entry name" value="GGDEF"/>
    <property type="match status" value="1"/>
</dbReference>
<dbReference type="InterPro" id="IPR001633">
    <property type="entry name" value="EAL_dom"/>
</dbReference>
<dbReference type="FunFam" id="3.20.20.450:FF:000001">
    <property type="entry name" value="Cyclic di-GMP phosphodiesterase yahA"/>
    <property type="match status" value="1"/>
</dbReference>
<dbReference type="KEGG" id="rmn:TK49_16865"/>
<feature type="transmembrane region" description="Helical" evidence="2">
    <location>
        <begin position="21"/>
        <end position="42"/>
    </location>
</feature>
<dbReference type="InterPro" id="IPR043128">
    <property type="entry name" value="Rev_trsase/Diguanyl_cyclase"/>
</dbReference>
<dbReference type="Proteomes" id="UP000255008">
    <property type="component" value="Unassembled WGS sequence"/>
</dbReference>
<dbReference type="Gene3D" id="3.30.70.270">
    <property type="match status" value="1"/>
</dbReference>
<dbReference type="PROSITE" id="PS50887">
    <property type="entry name" value="GGDEF"/>
    <property type="match status" value="1"/>
</dbReference>
<dbReference type="EMBL" id="UGVE01000002">
    <property type="protein sequence ID" value="SUE35811.1"/>
    <property type="molecule type" value="Genomic_DNA"/>
</dbReference>
<dbReference type="CDD" id="cd01948">
    <property type="entry name" value="EAL"/>
    <property type="match status" value="1"/>
</dbReference>
<evidence type="ECO:0000256" key="1">
    <source>
        <dbReference type="SAM" id="MobiDB-lite"/>
    </source>
</evidence>
<dbReference type="SUPFAM" id="SSF141868">
    <property type="entry name" value="EAL domain-like"/>
    <property type="match status" value="1"/>
</dbReference>
<dbReference type="PANTHER" id="PTHR44757">
    <property type="entry name" value="DIGUANYLATE CYCLASE DGCP"/>
    <property type="match status" value="1"/>
</dbReference>
<dbReference type="SMART" id="SM00267">
    <property type="entry name" value="GGDEF"/>
    <property type="match status" value="1"/>
</dbReference>
<evidence type="ECO:0000313" key="6">
    <source>
        <dbReference type="Proteomes" id="UP000255008"/>
    </source>
</evidence>
<accession>A0AAJ5D6R1</accession>
<name>A0AAJ5D6R1_9RALS</name>